<proteinExistence type="predicted"/>
<name>A0A383RJM1_PAEAL</name>
<evidence type="ECO:0000313" key="3">
    <source>
        <dbReference type="Proteomes" id="UP000304148"/>
    </source>
</evidence>
<organism evidence="2 3">
    <name type="scientific">Paenibacillus alvei</name>
    <name type="common">Bacillus alvei</name>
    <dbReference type="NCBI Taxonomy" id="44250"/>
    <lineage>
        <taxon>Bacteria</taxon>
        <taxon>Bacillati</taxon>
        <taxon>Bacillota</taxon>
        <taxon>Bacilli</taxon>
        <taxon>Bacillales</taxon>
        <taxon>Paenibacillaceae</taxon>
        <taxon>Paenibacillus</taxon>
    </lineage>
</organism>
<dbReference type="EMBL" id="LS992241">
    <property type="protein sequence ID" value="SYX87228.1"/>
    <property type="molecule type" value="Genomic_DNA"/>
</dbReference>
<reference evidence="3" key="1">
    <citation type="submission" date="2018-08" db="EMBL/GenBank/DDBJ databases">
        <authorList>
            <person name="Chevrot R."/>
        </authorList>
    </citation>
    <scope>NUCLEOTIDE SEQUENCE [LARGE SCALE GENOMIC DNA]</scope>
</reference>
<sequence>MAFVSPQGPQGIQQAPSSPPPQFAPPQPAATAFAIDPGAISGCLFRNTYVWLRNGNSFWFFPTFVGRRSVAGFRWTGFGWMYTGVDLRSIVSFTCF</sequence>
<evidence type="ECO:0000256" key="1">
    <source>
        <dbReference type="SAM" id="MobiDB-lite"/>
    </source>
</evidence>
<dbReference type="AlphaFoldDB" id="A0A383RJM1"/>
<feature type="compositionally biased region" description="Pro residues" evidence="1">
    <location>
        <begin position="17"/>
        <end position="28"/>
    </location>
</feature>
<dbReference type="Proteomes" id="UP000304148">
    <property type="component" value="Chromosome"/>
</dbReference>
<feature type="compositionally biased region" description="Low complexity" evidence="1">
    <location>
        <begin position="1"/>
        <end position="16"/>
    </location>
</feature>
<accession>A0A383RJM1</accession>
<feature type="region of interest" description="Disordered" evidence="1">
    <location>
        <begin position="1"/>
        <end position="28"/>
    </location>
</feature>
<protein>
    <recommendedName>
        <fullName evidence="4">Transporter</fullName>
    </recommendedName>
</protein>
<gene>
    <name evidence="2" type="ORF">PBLR_15658</name>
</gene>
<evidence type="ECO:0008006" key="4">
    <source>
        <dbReference type="Google" id="ProtNLM"/>
    </source>
</evidence>
<evidence type="ECO:0000313" key="2">
    <source>
        <dbReference type="EMBL" id="SYX87228.1"/>
    </source>
</evidence>